<organism evidence="2 3">
    <name type="scientific">Echinococcus granulosus</name>
    <name type="common">Hydatid tapeworm</name>
    <dbReference type="NCBI Taxonomy" id="6210"/>
    <lineage>
        <taxon>Eukaryota</taxon>
        <taxon>Metazoa</taxon>
        <taxon>Spiralia</taxon>
        <taxon>Lophotrochozoa</taxon>
        <taxon>Platyhelminthes</taxon>
        <taxon>Cestoda</taxon>
        <taxon>Eucestoda</taxon>
        <taxon>Cyclophyllidea</taxon>
        <taxon>Taeniidae</taxon>
        <taxon>Echinococcus</taxon>
        <taxon>Echinococcus granulosus group</taxon>
    </lineage>
</organism>
<proteinExistence type="predicted"/>
<protein>
    <submittedName>
        <fullName evidence="2">Uncharacterized protein</fullName>
    </submittedName>
</protein>
<name>W6U5S6_ECHGR</name>
<sequence length="140" mass="15273">MTQRQAGPAKGYICVIQIGILCILVKSVVLIGLGAFYTVGMIEANTSRGAKHSASDEASTCSATSSIWLVWGFPGLEFAGTGAVYVNWHSELYHGKWRRVHIQRGIPAPFTESAKDMHIIGTAAMLRRILVIRCTLILLE</sequence>
<dbReference type="RefSeq" id="XP_024347651.1">
    <property type="nucleotide sequence ID" value="XM_024497926.1"/>
</dbReference>
<dbReference type="AlphaFoldDB" id="W6U5S6"/>
<feature type="transmembrane region" description="Helical" evidence="1">
    <location>
        <begin position="12"/>
        <end position="37"/>
    </location>
</feature>
<keyword evidence="1" id="KW-1133">Transmembrane helix</keyword>
<keyword evidence="3" id="KW-1185">Reference proteome</keyword>
<keyword evidence="1" id="KW-0812">Transmembrane</keyword>
<accession>W6U5S6</accession>
<comment type="caution">
    <text evidence="2">The sequence shown here is derived from an EMBL/GenBank/DDBJ whole genome shotgun (WGS) entry which is preliminary data.</text>
</comment>
<evidence type="ECO:0000313" key="2">
    <source>
        <dbReference type="EMBL" id="EUB56455.1"/>
    </source>
</evidence>
<dbReference type="KEGG" id="egl:EGR_08677"/>
<dbReference type="CTD" id="36344392"/>
<dbReference type="Proteomes" id="UP000019149">
    <property type="component" value="Unassembled WGS sequence"/>
</dbReference>
<gene>
    <name evidence="2" type="ORF">EGR_08677</name>
</gene>
<dbReference type="OrthoDB" id="10441044at2759"/>
<evidence type="ECO:0000256" key="1">
    <source>
        <dbReference type="SAM" id="Phobius"/>
    </source>
</evidence>
<dbReference type="EMBL" id="APAU02000115">
    <property type="protein sequence ID" value="EUB56455.1"/>
    <property type="molecule type" value="Genomic_DNA"/>
</dbReference>
<dbReference type="GeneID" id="36344392"/>
<keyword evidence="1" id="KW-0472">Membrane</keyword>
<evidence type="ECO:0000313" key="3">
    <source>
        <dbReference type="Proteomes" id="UP000019149"/>
    </source>
</evidence>
<reference evidence="2 3" key="1">
    <citation type="journal article" date="2013" name="Nat. Genet.">
        <title>The genome of the hydatid tapeworm Echinococcus granulosus.</title>
        <authorList>
            <person name="Zheng H."/>
            <person name="Zhang W."/>
            <person name="Zhang L."/>
            <person name="Zhang Z."/>
            <person name="Li J."/>
            <person name="Lu G."/>
            <person name="Zhu Y."/>
            <person name="Wang Y."/>
            <person name="Huang Y."/>
            <person name="Liu J."/>
            <person name="Kang H."/>
            <person name="Chen J."/>
            <person name="Wang L."/>
            <person name="Chen A."/>
            <person name="Yu S."/>
            <person name="Gao Z."/>
            <person name="Jin L."/>
            <person name="Gu W."/>
            <person name="Wang Z."/>
            <person name="Zhao L."/>
            <person name="Shi B."/>
            <person name="Wen H."/>
            <person name="Lin R."/>
            <person name="Jones M.K."/>
            <person name="Brejova B."/>
            <person name="Vinar T."/>
            <person name="Zhao G."/>
            <person name="McManus D.P."/>
            <person name="Chen Z."/>
            <person name="Zhou Y."/>
            <person name="Wang S."/>
        </authorList>
    </citation>
    <scope>NUCLEOTIDE SEQUENCE [LARGE SCALE GENOMIC DNA]</scope>
</reference>